<dbReference type="RefSeq" id="WP_131517206.1">
    <property type="nucleotide sequence ID" value="NZ_SJKD01000008.1"/>
</dbReference>
<reference evidence="2 3" key="1">
    <citation type="submission" date="2019-02" db="EMBL/GenBank/DDBJ databases">
        <title>Kribbella capetownensis sp. nov. and Kribbella speibonae sp. nov., isolated from soil.</title>
        <authorList>
            <person name="Curtis S.M."/>
            <person name="Norton I."/>
            <person name="Everest G.J."/>
            <person name="Meyers P.R."/>
        </authorList>
    </citation>
    <scope>NUCLEOTIDE SEQUENCE [LARGE SCALE GENOMIC DNA]</scope>
    <source>
        <strain evidence="2 3">YM53</strain>
    </source>
</reference>
<protein>
    <submittedName>
        <fullName evidence="2">Uncharacterized protein</fullName>
    </submittedName>
</protein>
<evidence type="ECO:0000313" key="2">
    <source>
        <dbReference type="EMBL" id="TCC44900.1"/>
    </source>
</evidence>
<feature type="signal peptide" evidence="1">
    <location>
        <begin position="1"/>
        <end position="21"/>
    </location>
</feature>
<dbReference type="OrthoDB" id="3827487at2"/>
<proteinExistence type="predicted"/>
<dbReference type="EMBL" id="SJKD01000008">
    <property type="protein sequence ID" value="TCC44900.1"/>
    <property type="molecule type" value="Genomic_DNA"/>
</dbReference>
<organism evidence="2 3">
    <name type="scientific">Kribbella capetownensis</name>
    <dbReference type="NCBI Taxonomy" id="1572659"/>
    <lineage>
        <taxon>Bacteria</taxon>
        <taxon>Bacillati</taxon>
        <taxon>Actinomycetota</taxon>
        <taxon>Actinomycetes</taxon>
        <taxon>Propionibacteriales</taxon>
        <taxon>Kribbellaceae</taxon>
        <taxon>Kribbella</taxon>
    </lineage>
</organism>
<evidence type="ECO:0000313" key="3">
    <source>
        <dbReference type="Proteomes" id="UP000293342"/>
    </source>
</evidence>
<dbReference type="AlphaFoldDB" id="A0A4R0JFR4"/>
<dbReference type="Proteomes" id="UP000293342">
    <property type="component" value="Unassembled WGS sequence"/>
</dbReference>
<feature type="chain" id="PRO_5039716917" evidence="1">
    <location>
        <begin position="22"/>
        <end position="143"/>
    </location>
</feature>
<keyword evidence="1" id="KW-0732">Signal</keyword>
<comment type="caution">
    <text evidence="2">The sequence shown here is derived from an EMBL/GenBank/DDBJ whole genome shotgun (WGS) entry which is preliminary data.</text>
</comment>
<gene>
    <name evidence="2" type="ORF">E0H75_30705</name>
</gene>
<accession>A0A4R0JFR4</accession>
<evidence type="ECO:0000256" key="1">
    <source>
        <dbReference type="SAM" id="SignalP"/>
    </source>
</evidence>
<sequence length="143" mass="15589">MGRWVVFGLLCALLLGGCGNADQQLTDAAAQSARQAESEVNTTRLVVEQLQVRHLWRRTAVVMVTDAEKSVAKAVSSFDGQQPSTNESRRMYEQVGEALDNAQKAVTATRIALGNDDLAAALRQFDVLRRSADELDRIGEQAT</sequence>
<name>A0A4R0JFR4_9ACTN</name>
<dbReference type="PROSITE" id="PS51257">
    <property type="entry name" value="PROKAR_LIPOPROTEIN"/>
    <property type="match status" value="1"/>
</dbReference>
<keyword evidence="3" id="KW-1185">Reference proteome</keyword>